<dbReference type="Proteomes" id="UP000278962">
    <property type="component" value="Unassembled WGS sequence"/>
</dbReference>
<organism evidence="1 2">
    <name type="scientific">Solirubrobacter pauli</name>
    <dbReference type="NCBI Taxonomy" id="166793"/>
    <lineage>
        <taxon>Bacteria</taxon>
        <taxon>Bacillati</taxon>
        <taxon>Actinomycetota</taxon>
        <taxon>Thermoleophilia</taxon>
        <taxon>Solirubrobacterales</taxon>
        <taxon>Solirubrobacteraceae</taxon>
        <taxon>Solirubrobacter</taxon>
    </lineage>
</organism>
<evidence type="ECO:0000313" key="1">
    <source>
        <dbReference type="EMBL" id="RKQ88277.1"/>
    </source>
</evidence>
<dbReference type="InterPro" id="IPR047715">
    <property type="entry name" value="EboA_dom"/>
</dbReference>
<comment type="caution">
    <text evidence="1">The sequence shown here is derived from an EMBL/GenBank/DDBJ whole genome shotgun (WGS) entry which is preliminary data.</text>
</comment>
<proteinExistence type="predicted"/>
<evidence type="ECO:0000313" key="2">
    <source>
        <dbReference type="Proteomes" id="UP000278962"/>
    </source>
</evidence>
<sequence length="240" mass="26256">MKDLSAALEERAKPEGLDWLRETSAAVAADPAVLRSKFAMVGRKVGRDPLDPADDPADVWAWTIDDAARVLLLQAAGERAEAELAELYRFGDAAERRGILRALPYLDIGDRGLGLVDDAIRTNDTRLIAAALGPYATQHLTDAQYDQAVLKCVFVGVPILGLDGIPERVTPDGARMLAAFVHERVAAGRDLPPEVWTVIDRYPAQEHIAAIEAELQSPFEDRRAAAERALSYRNVQEHQA</sequence>
<reference evidence="1 2" key="1">
    <citation type="submission" date="2018-10" db="EMBL/GenBank/DDBJ databases">
        <title>Genomic Encyclopedia of Archaeal and Bacterial Type Strains, Phase II (KMG-II): from individual species to whole genera.</title>
        <authorList>
            <person name="Goeker M."/>
        </authorList>
    </citation>
    <scope>NUCLEOTIDE SEQUENCE [LARGE SCALE GENOMIC DNA]</scope>
    <source>
        <strain evidence="1 2">DSM 14954</strain>
    </source>
</reference>
<dbReference type="EMBL" id="RBIL01000002">
    <property type="protein sequence ID" value="RKQ88277.1"/>
    <property type="molecule type" value="Genomic_DNA"/>
</dbReference>
<keyword evidence="2" id="KW-1185">Reference proteome</keyword>
<name>A0A660L2W8_9ACTN</name>
<accession>A0A660L2W8</accession>
<dbReference type="AlphaFoldDB" id="A0A660L2W8"/>
<dbReference type="NCBIfam" id="NF035938">
    <property type="entry name" value="EboA_domain"/>
    <property type="match status" value="1"/>
</dbReference>
<dbReference type="RefSeq" id="WP_211340204.1">
    <property type="nucleotide sequence ID" value="NZ_RBIL01000002.1"/>
</dbReference>
<protein>
    <submittedName>
        <fullName evidence="1">Uncharacterized protein</fullName>
    </submittedName>
</protein>
<gene>
    <name evidence="1" type="ORF">C8N24_6319</name>
</gene>